<reference evidence="1" key="1">
    <citation type="submission" date="2014-11" db="EMBL/GenBank/DDBJ databases">
        <authorList>
            <person name="Amaro Gonzalez C."/>
        </authorList>
    </citation>
    <scope>NUCLEOTIDE SEQUENCE</scope>
</reference>
<proteinExistence type="predicted"/>
<name>A0A0E9SNB0_ANGAN</name>
<dbReference type="EMBL" id="GBXM01065743">
    <property type="protein sequence ID" value="JAH42834.1"/>
    <property type="molecule type" value="Transcribed_RNA"/>
</dbReference>
<dbReference type="AlphaFoldDB" id="A0A0E9SNB0"/>
<evidence type="ECO:0000313" key="1">
    <source>
        <dbReference type="EMBL" id="JAH42834.1"/>
    </source>
</evidence>
<accession>A0A0E9SNB0</accession>
<sequence>MELHIHIRSNVHFESCYIQYETINSMFVLQNEQNELDQDGQITN</sequence>
<organism evidence="1">
    <name type="scientific">Anguilla anguilla</name>
    <name type="common">European freshwater eel</name>
    <name type="synonym">Muraena anguilla</name>
    <dbReference type="NCBI Taxonomy" id="7936"/>
    <lineage>
        <taxon>Eukaryota</taxon>
        <taxon>Metazoa</taxon>
        <taxon>Chordata</taxon>
        <taxon>Craniata</taxon>
        <taxon>Vertebrata</taxon>
        <taxon>Euteleostomi</taxon>
        <taxon>Actinopterygii</taxon>
        <taxon>Neopterygii</taxon>
        <taxon>Teleostei</taxon>
        <taxon>Anguilliformes</taxon>
        <taxon>Anguillidae</taxon>
        <taxon>Anguilla</taxon>
    </lineage>
</organism>
<protein>
    <submittedName>
        <fullName evidence="1">Uncharacterized protein</fullName>
    </submittedName>
</protein>
<reference evidence="1" key="2">
    <citation type="journal article" date="2015" name="Fish Shellfish Immunol.">
        <title>Early steps in the European eel (Anguilla anguilla)-Vibrio vulnificus interaction in the gills: Role of the RtxA13 toxin.</title>
        <authorList>
            <person name="Callol A."/>
            <person name="Pajuelo D."/>
            <person name="Ebbesson L."/>
            <person name="Teles M."/>
            <person name="MacKenzie S."/>
            <person name="Amaro C."/>
        </authorList>
    </citation>
    <scope>NUCLEOTIDE SEQUENCE</scope>
</reference>